<name>A0A814HTW1_9BILA</name>
<dbReference type="GO" id="GO:0008270">
    <property type="term" value="F:zinc ion binding"/>
    <property type="evidence" value="ECO:0007669"/>
    <property type="project" value="UniProtKB-UniRule"/>
</dbReference>
<feature type="active site" evidence="1">
    <location>
        <position position="93"/>
    </location>
</feature>
<evidence type="ECO:0000313" key="4">
    <source>
        <dbReference type="EMBL" id="CAF0845216.1"/>
    </source>
</evidence>
<keyword evidence="8" id="KW-1185">Reference proteome</keyword>
<protein>
    <recommendedName>
        <fullName evidence="2">Metalloendopeptidase</fullName>
        <ecNumber evidence="2">3.4.24.-</ecNumber>
    </recommendedName>
</protein>
<evidence type="ECO:0000256" key="1">
    <source>
        <dbReference type="PROSITE-ProRule" id="PRU01211"/>
    </source>
</evidence>
<dbReference type="Proteomes" id="UP000677228">
    <property type="component" value="Unassembled WGS sequence"/>
</dbReference>
<dbReference type="EMBL" id="CAJOBC010003482">
    <property type="protein sequence ID" value="CAF3786109.1"/>
    <property type="molecule type" value="Genomic_DNA"/>
</dbReference>
<evidence type="ECO:0000259" key="3">
    <source>
        <dbReference type="PROSITE" id="PS51864"/>
    </source>
</evidence>
<feature type="binding site" evidence="1">
    <location>
        <position position="102"/>
    </location>
    <ligand>
        <name>Zn(2+)</name>
        <dbReference type="ChEBI" id="CHEBI:29105"/>
        <note>catalytic</note>
    </ligand>
</feature>
<dbReference type="PANTHER" id="PTHR10127:SF850">
    <property type="entry name" value="METALLOENDOPEPTIDASE"/>
    <property type="match status" value="1"/>
</dbReference>
<dbReference type="GO" id="GO:0006508">
    <property type="term" value="P:proteolysis"/>
    <property type="evidence" value="ECO:0007669"/>
    <property type="project" value="UniProtKB-KW"/>
</dbReference>
<keyword evidence="1 2" id="KW-0862">Zinc</keyword>
<evidence type="ECO:0000256" key="2">
    <source>
        <dbReference type="RuleBase" id="RU361183"/>
    </source>
</evidence>
<dbReference type="EMBL" id="CAJOBA010002116">
    <property type="protein sequence ID" value="CAF3630412.1"/>
    <property type="molecule type" value="Genomic_DNA"/>
</dbReference>
<feature type="binding site" evidence="1">
    <location>
        <position position="96"/>
    </location>
    <ligand>
        <name>Zn(2+)</name>
        <dbReference type="ChEBI" id="CHEBI:29105"/>
        <note>catalytic</note>
    </ligand>
</feature>
<accession>A0A814HTW1</accession>
<keyword evidence="1 2" id="KW-0479">Metal-binding</keyword>
<dbReference type="Proteomes" id="UP000663829">
    <property type="component" value="Unassembled WGS sequence"/>
</dbReference>
<evidence type="ECO:0000313" key="6">
    <source>
        <dbReference type="EMBL" id="CAF3630412.1"/>
    </source>
</evidence>
<evidence type="ECO:0000313" key="5">
    <source>
        <dbReference type="EMBL" id="CAF1014608.1"/>
    </source>
</evidence>
<dbReference type="Pfam" id="PF01400">
    <property type="entry name" value="Astacin"/>
    <property type="match status" value="1"/>
</dbReference>
<proteinExistence type="predicted"/>
<dbReference type="PANTHER" id="PTHR10127">
    <property type="entry name" value="DISCOIDIN, CUB, EGF, LAMININ , AND ZINC METALLOPROTEASE DOMAIN CONTAINING"/>
    <property type="match status" value="1"/>
</dbReference>
<comment type="caution">
    <text evidence="5">The sequence shown here is derived from an EMBL/GenBank/DDBJ whole genome shotgun (WGS) entry which is preliminary data.</text>
</comment>
<keyword evidence="1 2" id="KW-0482">Metalloprotease</keyword>
<evidence type="ECO:0000313" key="8">
    <source>
        <dbReference type="Proteomes" id="UP000663829"/>
    </source>
</evidence>
<feature type="binding site" evidence="1">
    <location>
        <position position="92"/>
    </location>
    <ligand>
        <name>Zn(2+)</name>
        <dbReference type="ChEBI" id="CHEBI:29105"/>
        <note>catalytic</note>
    </ligand>
</feature>
<dbReference type="InterPro" id="IPR006026">
    <property type="entry name" value="Peptidase_Metallo"/>
</dbReference>
<dbReference type="GO" id="GO:0004222">
    <property type="term" value="F:metalloendopeptidase activity"/>
    <property type="evidence" value="ECO:0007669"/>
    <property type="project" value="UniProtKB-UniRule"/>
</dbReference>
<dbReference type="Proteomes" id="UP000682733">
    <property type="component" value="Unassembled WGS sequence"/>
</dbReference>
<dbReference type="PROSITE" id="PS51864">
    <property type="entry name" value="ASTACIN"/>
    <property type="match status" value="1"/>
</dbReference>
<sequence>MPTPAKFLPWPDSIIPYVPNPKHKFWSTIIAAIMEMNLKTNVQFIPRTNELNYIYFKYETDVCNQSECIGMKYSDDGSGQFVNINKNCRNLHELGHVLGLIHEHQRSDRDQYIHVIKDKMDESCFSQTQIQAICHNSDNQQLPYNIHSFMHYWCTSGAKTNGQQTIVYRPNPSMKFDTPEYLNDLSIEAINRIYPTPYQIELPANNCTYKLHSIQASGCLDAGPHHIRSDSYPLPDTNPYLYWQIEQVCSTSGWNVLWNVQTQSYLDGGPSHTRNYHHGEQETNHYLHWKIHVVVNGGKFLQLENRAKSMYLSCGKKHVKKFESNDDQQILWSFYRVCLDR</sequence>
<feature type="domain" description="Peptidase M12A" evidence="3">
    <location>
        <begin position="1"/>
        <end position="197"/>
    </location>
</feature>
<organism evidence="5 8">
    <name type="scientific">Didymodactylos carnosus</name>
    <dbReference type="NCBI Taxonomy" id="1234261"/>
    <lineage>
        <taxon>Eukaryota</taxon>
        <taxon>Metazoa</taxon>
        <taxon>Spiralia</taxon>
        <taxon>Gnathifera</taxon>
        <taxon>Rotifera</taxon>
        <taxon>Eurotatoria</taxon>
        <taxon>Bdelloidea</taxon>
        <taxon>Philodinida</taxon>
        <taxon>Philodinidae</taxon>
        <taxon>Didymodactylos</taxon>
    </lineage>
</organism>
<dbReference type="SMART" id="SM00235">
    <property type="entry name" value="ZnMc"/>
    <property type="match status" value="1"/>
</dbReference>
<comment type="cofactor">
    <cofactor evidence="1 2">
        <name>Zn(2+)</name>
        <dbReference type="ChEBI" id="CHEBI:29105"/>
    </cofactor>
    <text evidence="1 2">Binds 1 zinc ion per subunit.</text>
</comment>
<dbReference type="InterPro" id="IPR024079">
    <property type="entry name" value="MetalloPept_cat_dom_sf"/>
</dbReference>
<dbReference type="EC" id="3.4.24.-" evidence="2"/>
<dbReference type="PRINTS" id="PR00480">
    <property type="entry name" value="ASTACIN"/>
</dbReference>
<reference evidence="5" key="1">
    <citation type="submission" date="2021-02" db="EMBL/GenBank/DDBJ databases">
        <authorList>
            <person name="Nowell W R."/>
        </authorList>
    </citation>
    <scope>NUCLEOTIDE SEQUENCE</scope>
</reference>
<keyword evidence="1 2" id="KW-0645">Protease</keyword>
<keyword evidence="1 2" id="KW-0378">Hydrolase</keyword>
<comment type="caution">
    <text evidence="1">Lacks conserved residue(s) required for the propagation of feature annotation.</text>
</comment>
<dbReference type="Proteomes" id="UP000681722">
    <property type="component" value="Unassembled WGS sequence"/>
</dbReference>
<dbReference type="InterPro" id="IPR001506">
    <property type="entry name" value="Peptidase_M12A"/>
</dbReference>
<dbReference type="EMBL" id="CAJNOK010002116">
    <property type="protein sequence ID" value="CAF0845216.1"/>
    <property type="molecule type" value="Genomic_DNA"/>
</dbReference>
<dbReference type="OrthoDB" id="291007at2759"/>
<dbReference type="SUPFAM" id="SSF55486">
    <property type="entry name" value="Metalloproteases ('zincins'), catalytic domain"/>
    <property type="match status" value="1"/>
</dbReference>
<dbReference type="EMBL" id="CAJNOQ010003481">
    <property type="protein sequence ID" value="CAF1014608.1"/>
    <property type="molecule type" value="Genomic_DNA"/>
</dbReference>
<dbReference type="Gene3D" id="3.40.390.10">
    <property type="entry name" value="Collagenase (Catalytic Domain)"/>
    <property type="match status" value="1"/>
</dbReference>
<evidence type="ECO:0000313" key="7">
    <source>
        <dbReference type="EMBL" id="CAF3786109.1"/>
    </source>
</evidence>
<dbReference type="AlphaFoldDB" id="A0A814HTW1"/>
<gene>
    <name evidence="5" type="ORF">GPM918_LOCUS14450</name>
    <name evidence="4" type="ORF">OVA965_LOCUS6855</name>
    <name evidence="7" type="ORF">SRO942_LOCUS14450</name>
    <name evidence="6" type="ORF">TMI583_LOCUS6851</name>
</gene>